<evidence type="ECO:0000313" key="12">
    <source>
        <dbReference type="EMBL" id="RXK61466.1"/>
    </source>
</evidence>
<feature type="domain" description="Polyphosphate kinase C-terminal" evidence="10">
    <location>
        <begin position="509"/>
        <end position="679"/>
    </location>
</feature>
<organism evidence="12 13">
    <name type="scientific">Lacibacter luteus</name>
    <dbReference type="NCBI Taxonomy" id="2508719"/>
    <lineage>
        <taxon>Bacteria</taxon>
        <taxon>Pseudomonadati</taxon>
        <taxon>Bacteroidota</taxon>
        <taxon>Chitinophagia</taxon>
        <taxon>Chitinophagales</taxon>
        <taxon>Chitinophagaceae</taxon>
        <taxon>Lacibacter</taxon>
    </lineage>
</organism>
<protein>
    <recommendedName>
        <fullName evidence="6 7">Polyphosphate kinase</fullName>
        <ecNumber evidence="6 7">2.7.4.1</ecNumber>
    </recommendedName>
    <alternativeName>
        <fullName evidence="6">ATP-polyphosphate phosphotransferase</fullName>
    </alternativeName>
    <alternativeName>
        <fullName evidence="6">Polyphosphoric acid kinase</fullName>
    </alternativeName>
</protein>
<feature type="domain" description="Polyphosphate kinase N-terminal" evidence="9">
    <location>
        <begin position="10"/>
        <end position="114"/>
    </location>
</feature>
<name>A0A4Q1CKJ3_9BACT</name>
<dbReference type="NCBIfam" id="TIGR03705">
    <property type="entry name" value="poly_P_kin"/>
    <property type="match status" value="1"/>
</dbReference>
<keyword evidence="6" id="KW-0479">Metal-binding</keyword>
<accession>A0A4Q1CKJ3</accession>
<evidence type="ECO:0000256" key="7">
    <source>
        <dbReference type="RuleBase" id="RU003800"/>
    </source>
</evidence>
<dbReference type="InterPro" id="IPR041108">
    <property type="entry name" value="PP_kinase_C_1"/>
</dbReference>
<gene>
    <name evidence="12" type="primary">ppk1</name>
    <name evidence="6" type="synonym">ppk</name>
    <name evidence="12" type="ORF">ESA94_00150</name>
</gene>
<dbReference type="Pfam" id="PF17941">
    <property type="entry name" value="PP_kinase_C_1"/>
    <property type="match status" value="1"/>
</dbReference>
<proteinExistence type="inferred from homology"/>
<keyword evidence="3 6" id="KW-0547">Nucleotide-binding</keyword>
<dbReference type="Pfam" id="PF02503">
    <property type="entry name" value="PP_kinase"/>
    <property type="match status" value="1"/>
</dbReference>
<feature type="binding site" evidence="6">
    <location>
        <position position="570"/>
    </location>
    <ligand>
        <name>ATP</name>
        <dbReference type="ChEBI" id="CHEBI:30616"/>
    </ligand>
</feature>
<evidence type="ECO:0000256" key="1">
    <source>
        <dbReference type="ARBA" id="ARBA00022553"/>
    </source>
</evidence>
<dbReference type="Gene3D" id="3.30.1840.10">
    <property type="entry name" value="Polyphosphate kinase middle domain"/>
    <property type="match status" value="1"/>
</dbReference>
<evidence type="ECO:0000259" key="9">
    <source>
        <dbReference type="Pfam" id="PF13089"/>
    </source>
</evidence>
<sequence>MASEKRKTIVRDISWLSFNARVLQEANDASVPLRERVRFLGIFSNNMDEFFRVRVATLKRMTEFEEKVKGKMHLEKNPQQILEQIQEVVLQQQNEFNRIWNQVQQELKKEKIFLITEKQLSREQKKFVETFFDEEVRQEVIPMMIESNPQVPYLRERSLYLAVAMSTKSTAYKKKYALIEIPAKYKRRFVKLPSPSGQHHIILMEDIIRHCLPKIFSFLGFNEYSAHIIKVTKDAEIDMDADVSTTLIQKIEKGLKNRRKGKPVRFIYDKEIDAGLLEYLIRRLNLTRRDAIIPGGRIHNFRHFMDFPGDVFTTKQERKKPFLHPRFQKTIRVTDEIIKEDLLLHFPYHSFNTVIDLLREAAMDQDVKEIKITAYRLAETSKIINALINAARNGKSVTVMLELRARFDEEANLEWKEKLEEEGIRVLIGVPNMKVHAKLCIIKKRIKNKTIQYGFVSTGNLNEGTSKVYGDHCLLTANRKVMADINRIFMYLEHPVLSRVKYLRQCKTLVVCPTGMRQRFLHHIDTEINNVKKGLPASIILKMNSLSDTQLIEKLYEAARAGVEIKLIVRGIFCMLTESSKYKIKPYAVSIVDQYLEHSRVLIFHNNGKEKVYLSSADWMIRNLDHRIEAAVEVTGKALKEELKECINIQLKDNVKARILDNQLQNVYVNRKGKTIRSQVEIYNFLHQKILKQVETGSN</sequence>
<evidence type="ECO:0000256" key="5">
    <source>
        <dbReference type="ARBA" id="ARBA00022840"/>
    </source>
</evidence>
<comment type="PTM">
    <text evidence="6 7">An intermediate of this reaction is the autophosphorylated ppk in which a phosphate is covalently linked to a histidine residue through a N-P bond.</text>
</comment>
<dbReference type="EC" id="2.7.4.1" evidence="6 7"/>
<keyword evidence="1 6" id="KW-0597">Phosphoprotein</keyword>
<evidence type="ECO:0000256" key="3">
    <source>
        <dbReference type="ARBA" id="ARBA00022741"/>
    </source>
</evidence>
<dbReference type="InterPro" id="IPR025198">
    <property type="entry name" value="PPK_N_dom"/>
</dbReference>
<dbReference type="SUPFAM" id="SSF140356">
    <property type="entry name" value="PPK N-terminal domain-like"/>
    <property type="match status" value="1"/>
</dbReference>
<dbReference type="InterPro" id="IPR036830">
    <property type="entry name" value="PP_kinase_middle_dom_sf"/>
</dbReference>
<dbReference type="SUPFAM" id="SSF143724">
    <property type="entry name" value="PHP14-like"/>
    <property type="match status" value="1"/>
</dbReference>
<comment type="function">
    <text evidence="6 7">Catalyzes the reversible transfer of the terminal phosphate of ATP to form a long-chain polyphosphate (polyP).</text>
</comment>
<dbReference type="GO" id="GO:0006799">
    <property type="term" value="P:polyphosphate biosynthetic process"/>
    <property type="evidence" value="ECO:0007669"/>
    <property type="project" value="UniProtKB-UniRule"/>
</dbReference>
<dbReference type="GO" id="GO:0005524">
    <property type="term" value="F:ATP binding"/>
    <property type="evidence" value="ECO:0007669"/>
    <property type="project" value="UniProtKB-KW"/>
</dbReference>
<dbReference type="InterPro" id="IPR025200">
    <property type="entry name" value="PPK_C_dom2"/>
</dbReference>
<feature type="binding site" evidence="6">
    <location>
        <position position="406"/>
    </location>
    <ligand>
        <name>Mg(2+)</name>
        <dbReference type="ChEBI" id="CHEBI:18420"/>
    </ligand>
</feature>
<keyword evidence="13" id="KW-1185">Reference proteome</keyword>
<dbReference type="EMBL" id="SDHW01000001">
    <property type="protein sequence ID" value="RXK61466.1"/>
    <property type="molecule type" value="Genomic_DNA"/>
</dbReference>
<evidence type="ECO:0000256" key="4">
    <source>
        <dbReference type="ARBA" id="ARBA00022777"/>
    </source>
</evidence>
<dbReference type="GO" id="GO:0008976">
    <property type="term" value="F:polyphosphate kinase activity"/>
    <property type="evidence" value="ECO:0007669"/>
    <property type="project" value="UniProtKB-UniRule"/>
</dbReference>
<keyword evidence="6" id="KW-0460">Magnesium</keyword>
<dbReference type="InterPro" id="IPR036832">
    <property type="entry name" value="PPK_N_dom_sf"/>
</dbReference>
<evidence type="ECO:0000259" key="10">
    <source>
        <dbReference type="Pfam" id="PF13090"/>
    </source>
</evidence>
<dbReference type="Gene3D" id="1.20.58.310">
    <property type="entry name" value="Polyphosphate kinase N-terminal domain"/>
    <property type="match status" value="1"/>
</dbReference>
<feature type="binding site" evidence="6">
    <location>
        <position position="469"/>
    </location>
    <ligand>
        <name>ATP</name>
        <dbReference type="ChEBI" id="CHEBI:30616"/>
    </ligand>
</feature>
<evidence type="ECO:0000313" key="13">
    <source>
        <dbReference type="Proteomes" id="UP000290204"/>
    </source>
</evidence>
<dbReference type="Pfam" id="PF13089">
    <property type="entry name" value="PP_kinase_N"/>
    <property type="match status" value="1"/>
</dbReference>
<comment type="cofactor">
    <cofactor evidence="6">
        <name>Mg(2+)</name>
        <dbReference type="ChEBI" id="CHEBI:18420"/>
    </cofactor>
</comment>
<dbReference type="PIRSF" id="PIRSF015589">
    <property type="entry name" value="PP_kinase"/>
    <property type="match status" value="1"/>
</dbReference>
<comment type="caution">
    <text evidence="12">The sequence shown here is derived from an EMBL/GenBank/DDBJ whole genome shotgun (WGS) entry which is preliminary data.</text>
</comment>
<evidence type="ECO:0000259" key="11">
    <source>
        <dbReference type="Pfam" id="PF17941"/>
    </source>
</evidence>
<comment type="catalytic activity">
    <reaction evidence="6 7">
        <text>[phosphate](n) + ATP = [phosphate](n+1) + ADP</text>
        <dbReference type="Rhea" id="RHEA:19573"/>
        <dbReference type="Rhea" id="RHEA-COMP:9859"/>
        <dbReference type="Rhea" id="RHEA-COMP:14280"/>
        <dbReference type="ChEBI" id="CHEBI:16838"/>
        <dbReference type="ChEBI" id="CHEBI:30616"/>
        <dbReference type="ChEBI" id="CHEBI:456216"/>
        <dbReference type="EC" id="2.7.4.1"/>
    </reaction>
</comment>
<keyword evidence="2 6" id="KW-0808">Transferase</keyword>
<feature type="domain" description="Polyphosphate kinase middle" evidence="8">
    <location>
        <begin position="123"/>
        <end position="307"/>
    </location>
</feature>
<dbReference type="SUPFAM" id="SSF56024">
    <property type="entry name" value="Phospholipase D/nuclease"/>
    <property type="match status" value="2"/>
</dbReference>
<keyword evidence="5 6" id="KW-0067">ATP-binding</keyword>
<keyword evidence="4 6" id="KW-0418">Kinase</keyword>
<feature type="domain" description="Polyphosphate kinase C-terminal" evidence="11">
    <location>
        <begin position="333"/>
        <end position="494"/>
    </location>
</feature>
<dbReference type="HAMAP" id="MF_00347">
    <property type="entry name" value="Polyphosphate_kinase"/>
    <property type="match status" value="1"/>
</dbReference>
<feature type="binding site" evidence="6">
    <location>
        <position position="376"/>
    </location>
    <ligand>
        <name>Mg(2+)</name>
        <dbReference type="ChEBI" id="CHEBI:18420"/>
    </ligand>
</feature>
<dbReference type="PANTHER" id="PTHR30218:SF0">
    <property type="entry name" value="POLYPHOSPHATE KINASE"/>
    <property type="match status" value="1"/>
</dbReference>
<feature type="binding site" evidence="6">
    <location>
        <position position="46"/>
    </location>
    <ligand>
        <name>ATP</name>
        <dbReference type="ChEBI" id="CHEBI:30616"/>
    </ligand>
</feature>
<reference evidence="12 13" key="1">
    <citation type="submission" date="2019-01" db="EMBL/GenBank/DDBJ databases">
        <title>Lacibacter sp. strain TTM-7.</title>
        <authorList>
            <person name="Chen W.-M."/>
        </authorList>
    </citation>
    <scope>NUCLEOTIDE SEQUENCE [LARGE SCALE GENOMIC DNA]</scope>
    <source>
        <strain evidence="12 13">TTM-7</strain>
    </source>
</reference>
<dbReference type="NCBIfam" id="NF003917">
    <property type="entry name" value="PRK05443.1-1"/>
    <property type="match status" value="1"/>
</dbReference>
<dbReference type="OrthoDB" id="9761456at2"/>
<dbReference type="InterPro" id="IPR024953">
    <property type="entry name" value="PP_kinase_middle"/>
</dbReference>
<dbReference type="PANTHER" id="PTHR30218">
    <property type="entry name" value="POLYPHOSPHATE KINASE"/>
    <property type="match status" value="1"/>
</dbReference>
<feature type="binding site" evidence="6">
    <location>
        <position position="598"/>
    </location>
    <ligand>
        <name>ATP</name>
        <dbReference type="ChEBI" id="CHEBI:30616"/>
    </ligand>
</feature>
<dbReference type="Proteomes" id="UP000290204">
    <property type="component" value="Unassembled WGS sequence"/>
</dbReference>
<dbReference type="AlphaFoldDB" id="A0A4Q1CKJ3"/>
<dbReference type="GO" id="GO:0046872">
    <property type="term" value="F:metal ion binding"/>
    <property type="evidence" value="ECO:0007669"/>
    <property type="project" value="UniProtKB-KW"/>
</dbReference>
<comment type="similarity">
    <text evidence="6 7">Belongs to the polyphosphate kinase 1 (PPK1) family.</text>
</comment>
<dbReference type="Pfam" id="PF13090">
    <property type="entry name" value="PP_kinase_C"/>
    <property type="match status" value="1"/>
</dbReference>
<dbReference type="InterPro" id="IPR003414">
    <property type="entry name" value="PP_kinase"/>
</dbReference>
<dbReference type="RefSeq" id="WP_129128839.1">
    <property type="nucleotide sequence ID" value="NZ_SDHW01000001.1"/>
</dbReference>
<dbReference type="Gene3D" id="3.30.870.10">
    <property type="entry name" value="Endonuclease Chain A"/>
    <property type="match status" value="2"/>
</dbReference>
<dbReference type="GO" id="GO:0009358">
    <property type="term" value="C:polyphosphate kinase complex"/>
    <property type="evidence" value="ECO:0007669"/>
    <property type="project" value="InterPro"/>
</dbReference>
<evidence type="ECO:0000256" key="6">
    <source>
        <dbReference type="HAMAP-Rule" id="MF_00347"/>
    </source>
</evidence>
<evidence type="ECO:0000259" key="8">
    <source>
        <dbReference type="Pfam" id="PF02503"/>
    </source>
</evidence>
<feature type="active site" description="Phosphohistidine intermediate" evidence="6">
    <location>
        <position position="436"/>
    </location>
</feature>
<evidence type="ECO:0000256" key="2">
    <source>
        <dbReference type="ARBA" id="ARBA00022679"/>
    </source>
</evidence>